<evidence type="ECO:0000313" key="4">
    <source>
        <dbReference type="EMBL" id="QQD73879.1"/>
    </source>
</evidence>
<evidence type="ECO:0000313" key="6">
    <source>
        <dbReference type="Proteomes" id="UP000093129"/>
    </source>
</evidence>
<dbReference type="CDD" id="cd01522">
    <property type="entry name" value="RHOD_1"/>
    <property type="match status" value="1"/>
</dbReference>
<gene>
    <name evidence="2" type="ORF">AFERRI_10263</name>
    <name evidence="5" type="ORF">AFERRI_11051</name>
    <name evidence="3" type="ORF">BBC27_04240</name>
    <name evidence="4" type="ORF">H2515_06515</name>
</gene>
<dbReference type="EMBL" id="CCCS020000001">
    <property type="protein sequence ID" value="CDQ12440.1"/>
    <property type="molecule type" value="Genomic_DNA"/>
</dbReference>
<dbReference type="EMBL" id="LT841305">
    <property type="protein sequence ID" value="SMH65016.1"/>
    <property type="molecule type" value="Genomic_DNA"/>
</dbReference>
<evidence type="ECO:0000313" key="7">
    <source>
        <dbReference type="Proteomes" id="UP000193925"/>
    </source>
</evidence>
<name>A0A060UVN2_9PROT</name>
<dbReference type="Proteomes" id="UP000093129">
    <property type="component" value="Unassembled WGS sequence"/>
</dbReference>
<sequence>MTKSVIHLAAQDAFNFLQEHSQAVLVDVRSEMEFLFVGHPKEALSIPWRDEPDWEINPDFLARVRRATSLDRPTLLICRSGHRSLEAGLFLQANGFSAVYNVAHGFEGDLSDQHCRSSLNGWRFDGLPWEQC</sequence>
<dbReference type="Pfam" id="PF00581">
    <property type="entry name" value="Rhodanese"/>
    <property type="match status" value="1"/>
</dbReference>
<proteinExistence type="predicted"/>
<reference evidence="5 7" key="4">
    <citation type="submission" date="2017-03" db="EMBL/GenBank/DDBJ databases">
        <authorList>
            <person name="Regsiter A."/>
            <person name="William W."/>
        </authorList>
    </citation>
    <scope>NUCLEOTIDE SEQUENCE [LARGE SCALE GENOMIC DNA]</scope>
    <source>
        <strain evidence="5">PRJEB5721</strain>
    </source>
</reference>
<dbReference type="Proteomes" id="UP000193925">
    <property type="component" value="Chromosome AFERRI"/>
</dbReference>
<dbReference type="EMBL" id="CP059488">
    <property type="protein sequence ID" value="QQD73879.1"/>
    <property type="molecule type" value="Genomic_DNA"/>
</dbReference>
<keyword evidence="7" id="KW-1185">Reference proteome</keyword>
<evidence type="ECO:0000313" key="2">
    <source>
        <dbReference type="EMBL" id="CDQ12440.1"/>
    </source>
</evidence>
<dbReference type="Gene3D" id="3.40.250.10">
    <property type="entry name" value="Rhodanese-like domain"/>
    <property type="match status" value="1"/>
</dbReference>
<accession>A0A060UVN2</accession>
<dbReference type="InterPro" id="IPR052367">
    <property type="entry name" value="Thiosulfate_ST/Rhodanese-like"/>
</dbReference>
<dbReference type="PANTHER" id="PTHR45431">
    <property type="entry name" value="RHODANESE-LIKE DOMAIN-CONTAINING PROTEIN 15, CHLOROPLASTIC"/>
    <property type="match status" value="1"/>
</dbReference>
<dbReference type="GO" id="GO:0016740">
    <property type="term" value="F:transferase activity"/>
    <property type="evidence" value="ECO:0007669"/>
    <property type="project" value="UniProtKB-KW"/>
</dbReference>
<evidence type="ECO:0000259" key="1">
    <source>
        <dbReference type="PROSITE" id="PS50206"/>
    </source>
</evidence>
<evidence type="ECO:0000313" key="8">
    <source>
        <dbReference type="Proteomes" id="UP000595420"/>
    </source>
</evidence>
<dbReference type="AlphaFoldDB" id="A0A060UVN2"/>
<feature type="domain" description="Rhodanese" evidence="1">
    <location>
        <begin position="19"/>
        <end position="118"/>
    </location>
</feature>
<dbReference type="RefSeq" id="WP_035190464.1">
    <property type="nucleotide sequence ID" value="NZ_CCCS020000001.1"/>
</dbReference>
<dbReference type="SUPFAM" id="SSF52821">
    <property type="entry name" value="Rhodanese/Cell cycle control phosphatase"/>
    <property type="match status" value="1"/>
</dbReference>
<protein>
    <submittedName>
        <fullName evidence="2">Rhodanese domain protein</fullName>
    </submittedName>
    <submittedName>
        <fullName evidence="5">Rhodanese-like domain protein</fullName>
    </submittedName>
    <submittedName>
        <fullName evidence="4">Rhodanese-like domain-containing protein</fullName>
    </submittedName>
    <submittedName>
        <fullName evidence="3">Sulfurtransferase</fullName>
    </submittedName>
</protein>
<reference evidence="2" key="1">
    <citation type="submission" date="2014-03" db="EMBL/GenBank/DDBJ databases">
        <authorList>
            <person name="Genoscope - CEA"/>
        </authorList>
    </citation>
    <scope>NUCLEOTIDE SEQUENCE [LARGE SCALE GENOMIC DNA]</scope>
    <source>
        <strain evidence="2">CF27</strain>
    </source>
</reference>
<evidence type="ECO:0000313" key="3">
    <source>
        <dbReference type="EMBL" id="OCB01393.1"/>
    </source>
</evidence>
<dbReference type="PROSITE" id="PS50206">
    <property type="entry name" value="RHODANESE_3"/>
    <property type="match status" value="1"/>
</dbReference>
<dbReference type="InterPro" id="IPR001763">
    <property type="entry name" value="Rhodanese-like_dom"/>
</dbReference>
<dbReference type="EMBL" id="MASQ01000144">
    <property type="protein sequence ID" value="OCB01393.1"/>
    <property type="molecule type" value="Genomic_DNA"/>
</dbReference>
<evidence type="ECO:0000313" key="5">
    <source>
        <dbReference type="EMBL" id="SMH65016.1"/>
    </source>
</evidence>
<reference evidence="2" key="2">
    <citation type="submission" date="2014-07" db="EMBL/GenBank/DDBJ databases">
        <title>Initial genome analysis of the psychrotolerant acidophile Acidithiobacillus ferrivorans CF27: insights into iron and sulfur oxidation pathways and into biofilm formation.</title>
        <authorList>
            <person name="Talla E."/>
            <person name="Hedrich S."/>
            <person name="Mangenot S."/>
            <person name="Ji B."/>
            <person name="Johnson D.B."/>
            <person name="Barbe V."/>
            <person name="Bonnefoy V."/>
        </authorList>
    </citation>
    <scope>NUCLEOTIDE SEQUENCE [LARGE SCALE GENOMIC DNA]</scope>
    <source>
        <strain evidence="2">CF27</strain>
    </source>
</reference>
<reference evidence="3 6" key="3">
    <citation type="submission" date="2016-07" db="EMBL/GenBank/DDBJ databases">
        <title>Draft genome of a psychrotolerant acidophile Acidithiobacillus ferrivorans strain YL15.</title>
        <authorList>
            <person name="Peng T."/>
            <person name="Ma L."/>
            <person name="Nan M."/>
            <person name="An N."/>
            <person name="Wang M."/>
            <person name="Qiu G."/>
            <person name="Zeng W."/>
        </authorList>
    </citation>
    <scope>NUCLEOTIDE SEQUENCE [LARGE SCALE GENOMIC DNA]</scope>
    <source>
        <strain evidence="3 6">YL15</strain>
    </source>
</reference>
<dbReference type="SMART" id="SM00450">
    <property type="entry name" value="RHOD"/>
    <property type="match status" value="1"/>
</dbReference>
<dbReference type="PANTHER" id="PTHR45431:SF3">
    <property type="entry name" value="RHODANESE-LIKE DOMAIN-CONTAINING PROTEIN 15, CHLOROPLASTIC"/>
    <property type="match status" value="1"/>
</dbReference>
<organism evidence="2">
    <name type="scientific">Acidithiobacillus ferrivorans</name>
    <dbReference type="NCBI Taxonomy" id="160808"/>
    <lineage>
        <taxon>Bacteria</taxon>
        <taxon>Pseudomonadati</taxon>
        <taxon>Pseudomonadota</taxon>
        <taxon>Acidithiobacillia</taxon>
        <taxon>Acidithiobacillales</taxon>
        <taxon>Acidithiobacillaceae</taxon>
        <taxon>Acidithiobacillus</taxon>
    </lineage>
</organism>
<dbReference type="Proteomes" id="UP000595420">
    <property type="component" value="Chromosome"/>
</dbReference>
<dbReference type="InterPro" id="IPR036873">
    <property type="entry name" value="Rhodanese-like_dom_sf"/>
</dbReference>
<reference evidence="4 8" key="5">
    <citation type="submission" date="2020-07" db="EMBL/GenBank/DDBJ databases">
        <title>Complete genome sequence analysis of Acidithiobacillus ferrivorans XJFY6S-08 reveals extreme environmental adaptation to alpine acid mine drainage.</title>
        <authorList>
            <person name="Yan L."/>
            <person name="Ni Y."/>
        </authorList>
    </citation>
    <scope>NUCLEOTIDE SEQUENCE [LARGE SCALE GENOMIC DNA]</scope>
    <source>
        <strain evidence="4 8">XJFY6S-08</strain>
    </source>
</reference>
<keyword evidence="3" id="KW-0808">Transferase</keyword>